<feature type="transmembrane region" description="Helical" evidence="1">
    <location>
        <begin position="55"/>
        <end position="75"/>
    </location>
</feature>
<proteinExistence type="predicted"/>
<evidence type="ECO:0000313" key="3">
    <source>
        <dbReference type="Proteomes" id="UP000242381"/>
    </source>
</evidence>
<name>A0A1X0RPQ4_RHIZD</name>
<accession>A0A1X0RPQ4</accession>
<dbReference type="Proteomes" id="UP000242381">
    <property type="component" value="Unassembled WGS sequence"/>
</dbReference>
<evidence type="ECO:0000313" key="2">
    <source>
        <dbReference type="EMBL" id="ORE14016.1"/>
    </source>
</evidence>
<dbReference type="AlphaFoldDB" id="A0A1X0RPQ4"/>
<reference evidence="2 3" key="1">
    <citation type="journal article" date="2016" name="Proc. Natl. Acad. Sci. U.S.A.">
        <title>Lipid metabolic changes in an early divergent fungus govern the establishment of a mutualistic symbiosis with endobacteria.</title>
        <authorList>
            <person name="Lastovetsky O.A."/>
            <person name="Gaspar M.L."/>
            <person name="Mondo S.J."/>
            <person name="LaButti K.M."/>
            <person name="Sandor L."/>
            <person name="Grigoriev I.V."/>
            <person name="Henry S.A."/>
            <person name="Pawlowska T.E."/>
        </authorList>
    </citation>
    <scope>NUCLEOTIDE SEQUENCE [LARGE SCALE GENOMIC DNA]</scope>
    <source>
        <strain evidence="2 3">ATCC 11559</strain>
    </source>
</reference>
<keyword evidence="1" id="KW-0472">Membrane</keyword>
<keyword evidence="1" id="KW-1133">Transmembrane helix</keyword>
<organism evidence="2 3">
    <name type="scientific">Rhizopus microsporus</name>
    <dbReference type="NCBI Taxonomy" id="58291"/>
    <lineage>
        <taxon>Eukaryota</taxon>
        <taxon>Fungi</taxon>
        <taxon>Fungi incertae sedis</taxon>
        <taxon>Mucoromycota</taxon>
        <taxon>Mucoromycotina</taxon>
        <taxon>Mucoromycetes</taxon>
        <taxon>Mucorales</taxon>
        <taxon>Mucorineae</taxon>
        <taxon>Rhizopodaceae</taxon>
        <taxon>Rhizopus</taxon>
    </lineage>
</organism>
<keyword evidence="1" id="KW-0812">Transmembrane</keyword>
<evidence type="ECO:0000256" key="1">
    <source>
        <dbReference type="SAM" id="Phobius"/>
    </source>
</evidence>
<gene>
    <name evidence="2" type="ORF">BCV71DRAFT_238804</name>
</gene>
<protein>
    <submittedName>
        <fullName evidence="2">Uncharacterized protein</fullName>
    </submittedName>
</protein>
<sequence>MQRKFMVGNYVTYRAGFDEINLDRYKSIFAYFAKLKTVCMRQHGKSRDIPNQKQILLEVSCQIAFVYCMHLFALITRELMGKSFMGWDQQRFWKHGVSPHRIRSMPISKLGILLNQCHNQVYFK</sequence>
<dbReference type="EMBL" id="KV921496">
    <property type="protein sequence ID" value="ORE14016.1"/>
    <property type="molecule type" value="Genomic_DNA"/>
</dbReference>